<sequence length="129" mass="14252">MKIGKDDWNKLSKIAWEFRGNSRILGTTKVGCAVLSGKKTFGGCNIEHKFRSHDIHAEISAISSMVSAGEKKLDAILIVAQRKKFTPCGGCLDWIFEFGGENSLVGYQTTKNGDITIFKAKELMPHYPS</sequence>
<dbReference type="GO" id="GO:0072527">
    <property type="term" value="P:pyrimidine-containing compound metabolic process"/>
    <property type="evidence" value="ECO:0007669"/>
    <property type="project" value="UniProtKB-ARBA"/>
</dbReference>
<dbReference type="InterPro" id="IPR050202">
    <property type="entry name" value="Cyt/Deoxycyt_deaminase"/>
</dbReference>
<dbReference type="Proteomes" id="UP000028059">
    <property type="component" value="Unassembled WGS sequence"/>
</dbReference>
<dbReference type="Gene3D" id="3.40.140.10">
    <property type="entry name" value="Cytidine Deaminase, domain 2"/>
    <property type="match status" value="1"/>
</dbReference>
<keyword evidence="4" id="KW-0862">Zinc</keyword>
<accession>A0A081RNM0</accession>
<keyword evidence="3 6" id="KW-0378">Hydrolase</keyword>
<dbReference type="PROSITE" id="PS51747">
    <property type="entry name" value="CYT_DCMP_DEAMINASES_2"/>
    <property type="match status" value="1"/>
</dbReference>
<dbReference type="EC" id="3.5.4.5" evidence="6"/>
<evidence type="ECO:0000256" key="4">
    <source>
        <dbReference type="ARBA" id="ARBA00022833"/>
    </source>
</evidence>
<dbReference type="InterPro" id="IPR016193">
    <property type="entry name" value="Cytidine_deaminase-like"/>
</dbReference>
<dbReference type="InterPro" id="IPR002125">
    <property type="entry name" value="CMP_dCMP_dom"/>
</dbReference>
<evidence type="ECO:0000256" key="2">
    <source>
        <dbReference type="ARBA" id="ARBA00022723"/>
    </source>
</evidence>
<comment type="caution">
    <text evidence="6">The sequence shown here is derived from an EMBL/GenBank/DDBJ whole genome shotgun (WGS) entry which is preliminary data.</text>
</comment>
<protein>
    <submittedName>
        <fullName evidence="6">Cytidine deaminase protein</fullName>
        <ecNumber evidence="6">3.5.4.5</ecNumber>
    </submittedName>
</protein>
<dbReference type="InterPro" id="IPR016192">
    <property type="entry name" value="APOBEC/CMP_deaminase_Zn-bd"/>
</dbReference>
<dbReference type="SUPFAM" id="SSF53927">
    <property type="entry name" value="Cytidine deaminase-like"/>
    <property type="match status" value="1"/>
</dbReference>
<dbReference type="PROSITE" id="PS00903">
    <property type="entry name" value="CYT_DCMP_DEAMINASES_1"/>
    <property type="match status" value="1"/>
</dbReference>
<evidence type="ECO:0000259" key="5">
    <source>
        <dbReference type="PROSITE" id="PS51747"/>
    </source>
</evidence>
<dbReference type="PANTHER" id="PTHR11644">
    <property type="entry name" value="CYTIDINE DEAMINASE"/>
    <property type="match status" value="1"/>
</dbReference>
<evidence type="ECO:0000313" key="6">
    <source>
        <dbReference type="EMBL" id="KEQ56793.1"/>
    </source>
</evidence>
<dbReference type="GO" id="GO:0008270">
    <property type="term" value="F:zinc ion binding"/>
    <property type="evidence" value="ECO:0007669"/>
    <property type="project" value="InterPro"/>
</dbReference>
<gene>
    <name evidence="6" type="primary">cdd</name>
    <name evidence="6" type="ORF">AAA799N04_00708</name>
</gene>
<keyword evidence="7" id="KW-1185">Reference proteome</keyword>
<dbReference type="PATRIC" id="fig|1502293.3.peg.655"/>
<dbReference type="GO" id="GO:0004126">
    <property type="term" value="F:cytidine deaminase activity"/>
    <property type="evidence" value="ECO:0007669"/>
    <property type="project" value="UniProtKB-EC"/>
</dbReference>
<dbReference type="EMBL" id="JOKN01000009">
    <property type="protein sequence ID" value="KEQ56793.1"/>
    <property type="molecule type" value="Genomic_DNA"/>
</dbReference>
<keyword evidence="2" id="KW-0479">Metal-binding</keyword>
<evidence type="ECO:0000313" key="7">
    <source>
        <dbReference type="Proteomes" id="UP000028059"/>
    </source>
</evidence>
<dbReference type="PANTHER" id="PTHR11644:SF2">
    <property type="entry name" value="CYTIDINE DEAMINASE"/>
    <property type="match status" value="1"/>
</dbReference>
<dbReference type="AlphaFoldDB" id="A0A081RNM0"/>
<reference evidence="6 7" key="1">
    <citation type="submission" date="2014-06" db="EMBL/GenBank/DDBJ databases">
        <authorList>
            <person name="Ngugi D.K."/>
            <person name="Blom J."/>
            <person name="Alam I."/>
            <person name="Rashid M."/>
            <person name="Ba Alawi W."/>
            <person name="Zhang G."/>
            <person name="Hikmawan T."/>
            <person name="Guan Y."/>
            <person name="Antunes A."/>
            <person name="Siam R."/>
            <person name="ElDorry H."/>
            <person name="Bajic V."/>
            <person name="Stingl U."/>
        </authorList>
    </citation>
    <scope>NUCLEOTIDE SEQUENCE [LARGE SCALE GENOMIC DNA]</scope>
    <source>
        <strain evidence="6">SCGC AAA799-N04</strain>
    </source>
</reference>
<organism evidence="6 7">
    <name type="scientific">Marine Group I thaumarchaeote SCGC AAA799-N04</name>
    <dbReference type="NCBI Taxonomy" id="1502293"/>
    <lineage>
        <taxon>Archaea</taxon>
        <taxon>Nitrososphaerota</taxon>
        <taxon>Marine Group I</taxon>
    </lineage>
</organism>
<name>A0A081RNM0_9ARCH</name>
<proteinExistence type="inferred from homology"/>
<dbReference type="Pfam" id="PF00383">
    <property type="entry name" value="dCMP_cyt_deam_1"/>
    <property type="match status" value="1"/>
</dbReference>
<feature type="domain" description="CMP/dCMP-type deaminase" evidence="5">
    <location>
        <begin position="6"/>
        <end position="129"/>
    </location>
</feature>
<evidence type="ECO:0000256" key="3">
    <source>
        <dbReference type="ARBA" id="ARBA00022801"/>
    </source>
</evidence>
<dbReference type="GO" id="GO:0055086">
    <property type="term" value="P:nucleobase-containing small molecule metabolic process"/>
    <property type="evidence" value="ECO:0007669"/>
    <property type="project" value="UniProtKB-ARBA"/>
</dbReference>
<evidence type="ECO:0000256" key="1">
    <source>
        <dbReference type="ARBA" id="ARBA00006576"/>
    </source>
</evidence>
<dbReference type="GO" id="GO:0005829">
    <property type="term" value="C:cytosol"/>
    <property type="evidence" value="ECO:0007669"/>
    <property type="project" value="TreeGrafter"/>
</dbReference>
<dbReference type="GO" id="GO:0042802">
    <property type="term" value="F:identical protein binding"/>
    <property type="evidence" value="ECO:0007669"/>
    <property type="project" value="UniProtKB-ARBA"/>
</dbReference>
<dbReference type="CDD" id="cd01283">
    <property type="entry name" value="cytidine_deaminase"/>
    <property type="match status" value="1"/>
</dbReference>
<comment type="similarity">
    <text evidence="1">Belongs to the cytidine and deoxycytidylate deaminase family.</text>
</comment>